<dbReference type="AlphaFoldDB" id="A0A2I0HEH8"/>
<protein>
    <recommendedName>
        <fullName evidence="3">beta-glucosidase</fullName>
        <ecNumber evidence="3">3.2.1.21</ecNumber>
    </recommendedName>
</protein>
<dbReference type="GO" id="GO:0008422">
    <property type="term" value="F:beta-glucosidase activity"/>
    <property type="evidence" value="ECO:0007669"/>
    <property type="project" value="UniProtKB-EC"/>
</dbReference>
<evidence type="ECO:0000313" key="7">
    <source>
        <dbReference type="EMBL" id="PKI18226.1"/>
    </source>
</evidence>
<evidence type="ECO:0000256" key="6">
    <source>
        <dbReference type="ARBA" id="ARBA00023295"/>
    </source>
</evidence>
<dbReference type="PANTHER" id="PTHR30620:SF16">
    <property type="entry name" value="LYSOSOMAL BETA GLUCOSIDASE"/>
    <property type="match status" value="1"/>
</dbReference>
<evidence type="ECO:0000256" key="1">
    <source>
        <dbReference type="ARBA" id="ARBA00000448"/>
    </source>
</evidence>
<accession>A0A2I0HEH8</accession>
<name>A0A2I0HEH8_PUNGR</name>
<reference evidence="7 8" key="1">
    <citation type="submission" date="2017-11" db="EMBL/GenBank/DDBJ databases">
        <title>De-novo sequencing of pomegranate (Punica granatum L.) genome.</title>
        <authorList>
            <person name="Akparov Z."/>
            <person name="Amiraslanov A."/>
            <person name="Hajiyeva S."/>
            <person name="Abbasov M."/>
            <person name="Kaur K."/>
            <person name="Hamwieh A."/>
            <person name="Solovyev V."/>
            <person name="Salamov A."/>
            <person name="Braich B."/>
            <person name="Kosarev P."/>
            <person name="Mahmoud A."/>
            <person name="Hajiyev E."/>
            <person name="Babayeva S."/>
            <person name="Izzatullayeva V."/>
            <person name="Mammadov A."/>
            <person name="Mammadov A."/>
            <person name="Sharifova S."/>
            <person name="Ojaghi J."/>
            <person name="Eynullazada K."/>
            <person name="Bayramov B."/>
            <person name="Abdulazimova A."/>
            <person name="Shahmuradov I."/>
        </authorList>
    </citation>
    <scope>NUCLEOTIDE SEQUENCE [LARGE SCALE GENOMIC DNA]</scope>
    <source>
        <strain evidence="8">cv. AG2017</strain>
        <tissue evidence="7">Leaf</tissue>
    </source>
</reference>
<keyword evidence="6" id="KW-0326">Glycosidase</keyword>
<dbReference type="Proteomes" id="UP000233551">
    <property type="component" value="Unassembled WGS sequence"/>
</dbReference>
<dbReference type="Gene3D" id="3.20.20.300">
    <property type="entry name" value="Glycoside hydrolase, family 3, N-terminal domain"/>
    <property type="match status" value="1"/>
</dbReference>
<dbReference type="GO" id="GO:0009251">
    <property type="term" value="P:glucan catabolic process"/>
    <property type="evidence" value="ECO:0007669"/>
    <property type="project" value="TreeGrafter"/>
</dbReference>
<keyword evidence="4" id="KW-0732">Signal</keyword>
<dbReference type="STRING" id="22663.A0A2I0HEH8"/>
<keyword evidence="8" id="KW-1185">Reference proteome</keyword>
<gene>
    <name evidence="7" type="ORF">CRG98_049500</name>
</gene>
<evidence type="ECO:0000256" key="2">
    <source>
        <dbReference type="ARBA" id="ARBA00005336"/>
    </source>
</evidence>
<sequence length="79" mass="8761">SRSRAFSAGAAIQLGRGEGIMRSPIVLVGLLLLFCCCADVLAAEYMKYKDPKQPVNVRIKDLMSRMTLEEKIGQMTQIE</sequence>
<proteinExistence type="inferred from homology"/>
<comment type="caution">
    <text evidence="7">The sequence shown here is derived from an EMBL/GenBank/DDBJ whole genome shotgun (WGS) entry which is preliminary data.</text>
</comment>
<dbReference type="SUPFAM" id="SSF51445">
    <property type="entry name" value="(Trans)glycosidases"/>
    <property type="match status" value="1"/>
</dbReference>
<dbReference type="InterPro" id="IPR036962">
    <property type="entry name" value="Glyco_hydro_3_N_sf"/>
</dbReference>
<evidence type="ECO:0000256" key="3">
    <source>
        <dbReference type="ARBA" id="ARBA00012744"/>
    </source>
</evidence>
<evidence type="ECO:0000256" key="5">
    <source>
        <dbReference type="ARBA" id="ARBA00022801"/>
    </source>
</evidence>
<evidence type="ECO:0000256" key="4">
    <source>
        <dbReference type="ARBA" id="ARBA00022729"/>
    </source>
</evidence>
<comment type="catalytic activity">
    <reaction evidence="1">
        <text>Hydrolysis of terminal, non-reducing beta-D-glucosyl residues with release of beta-D-glucose.</text>
        <dbReference type="EC" id="3.2.1.21"/>
    </reaction>
</comment>
<dbReference type="PANTHER" id="PTHR30620">
    <property type="entry name" value="PERIPLASMIC BETA-GLUCOSIDASE-RELATED"/>
    <property type="match status" value="1"/>
</dbReference>
<organism evidence="7 8">
    <name type="scientific">Punica granatum</name>
    <name type="common">Pomegranate</name>
    <dbReference type="NCBI Taxonomy" id="22663"/>
    <lineage>
        <taxon>Eukaryota</taxon>
        <taxon>Viridiplantae</taxon>
        <taxon>Streptophyta</taxon>
        <taxon>Embryophyta</taxon>
        <taxon>Tracheophyta</taxon>
        <taxon>Spermatophyta</taxon>
        <taxon>Magnoliopsida</taxon>
        <taxon>eudicotyledons</taxon>
        <taxon>Gunneridae</taxon>
        <taxon>Pentapetalae</taxon>
        <taxon>rosids</taxon>
        <taxon>malvids</taxon>
        <taxon>Myrtales</taxon>
        <taxon>Lythraceae</taxon>
        <taxon>Punica</taxon>
    </lineage>
</organism>
<dbReference type="EC" id="3.2.1.21" evidence="3"/>
<feature type="non-terminal residue" evidence="7">
    <location>
        <position position="1"/>
    </location>
</feature>
<dbReference type="InterPro" id="IPR051915">
    <property type="entry name" value="Cellulose_Degrad_GH3"/>
</dbReference>
<evidence type="ECO:0000313" key="8">
    <source>
        <dbReference type="Proteomes" id="UP000233551"/>
    </source>
</evidence>
<dbReference type="InterPro" id="IPR017853">
    <property type="entry name" value="GH"/>
</dbReference>
<keyword evidence="5" id="KW-0378">Hydrolase</keyword>
<comment type="similarity">
    <text evidence="2">Belongs to the glycosyl hydrolase 3 family.</text>
</comment>
<dbReference type="EMBL" id="PGOL01040447">
    <property type="protein sequence ID" value="PKI18226.1"/>
    <property type="molecule type" value="Genomic_DNA"/>
</dbReference>